<evidence type="ECO:0000313" key="2">
    <source>
        <dbReference type="Proteomes" id="UP001458880"/>
    </source>
</evidence>
<gene>
    <name evidence="1" type="ORF">QE152_g32664</name>
</gene>
<keyword evidence="2" id="KW-1185">Reference proteome</keyword>
<dbReference type="AlphaFoldDB" id="A0AAW1IY82"/>
<protein>
    <submittedName>
        <fullName evidence="1">Uncharacterized protein</fullName>
    </submittedName>
</protein>
<comment type="caution">
    <text evidence="1">The sequence shown here is derived from an EMBL/GenBank/DDBJ whole genome shotgun (WGS) entry which is preliminary data.</text>
</comment>
<dbReference type="Proteomes" id="UP001458880">
    <property type="component" value="Unassembled WGS sequence"/>
</dbReference>
<name>A0AAW1IY82_POPJA</name>
<reference evidence="1 2" key="1">
    <citation type="journal article" date="2024" name="BMC Genomics">
        <title>De novo assembly and annotation of Popillia japonica's genome with initial clues to its potential as an invasive pest.</title>
        <authorList>
            <person name="Cucini C."/>
            <person name="Boschi S."/>
            <person name="Funari R."/>
            <person name="Cardaioli E."/>
            <person name="Iannotti N."/>
            <person name="Marturano G."/>
            <person name="Paoli F."/>
            <person name="Bruttini M."/>
            <person name="Carapelli A."/>
            <person name="Frati F."/>
            <person name="Nardi F."/>
        </authorList>
    </citation>
    <scope>NUCLEOTIDE SEQUENCE [LARGE SCALE GENOMIC DNA]</scope>
    <source>
        <strain evidence="1">DMR45628</strain>
    </source>
</reference>
<proteinExistence type="predicted"/>
<dbReference type="EMBL" id="JASPKY010000486">
    <property type="protein sequence ID" value="KAK9695317.1"/>
    <property type="molecule type" value="Genomic_DNA"/>
</dbReference>
<sequence>MLCRNLISNIDVINFLFILPDAIAAYQRWMQLLHIKGATSIKPTALLPVSPHSSSIRDHKGKQMTPSHPTLLAKSDNAFVHITTKESK</sequence>
<organism evidence="1 2">
    <name type="scientific">Popillia japonica</name>
    <name type="common">Japanese beetle</name>
    <dbReference type="NCBI Taxonomy" id="7064"/>
    <lineage>
        <taxon>Eukaryota</taxon>
        <taxon>Metazoa</taxon>
        <taxon>Ecdysozoa</taxon>
        <taxon>Arthropoda</taxon>
        <taxon>Hexapoda</taxon>
        <taxon>Insecta</taxon>
        <taxon>Pterygota</taxon>
        <taxon>Neoptera</taxon>
        <taxon>Endopterygota</taxon>
        <taxon>Coleoptera</taxon>
        <taxon>Polyphaga</taxon>
        <taxon>Scarabaeiformia</taxon>
        <taxon>Scarabaeidae</taxon>
        <taxon>Rutelinae</taxon>
        <taxon>Popillia</taxon>
    </lineage>
</organism>
<evidence type="ECO:0000313" key="1">
    <source>
        <dbReference type="EMBL" id="KAK9695317.1"/>
    </source>
</evidence>
<accession>A0AAW1IY82</accession>